<organism evidence="3 4">
    <name type="scientific">Kordiimonas pumila</name>
    <dbReference type="NCBI Taxonomy" id="2161677"/>
    <lineage>
        <taxon>Bacteria</taxon>
        <taxon>Pseudomonadati</taxon>
        <taxon>Pseudomonadota</taxon>
        <taxon>Alphaproteobacteria</taxon>
        <taxon>Kordiimonadales</taxon>
        <taxon>Kordiimonadaceae</taxon>
        <taxon>Kordiimonas</taxon>
    </lineage>
</organism>
<dbReference type="Gene3D" id="1.25.40.10">
    <property type="entry name" value="Tetratricopeptide repeat domain"/>
    <property type="match status" value="1"/>
</dbReference>
<keyword evidence="1" id="KW-0812">Transmembrane</keyword>
<dbReference type="Pfam" id="PF13676">
    <property type="entry name" value="TIR_2"/>
    <property type="match status" value="1"/>
</dbReference>
<dbReference type="Gene3D" id="3.40.50.10140">
    <property type="entry name" value="Toll/interleukin-1 receptor homology (TIR) domain"/>
    <property type="match status" value="1"/>
</dbReference>
<name>A0ABV7D093_9PROT</name>
<feature type="transmembrane region" description="Helical" evidence="1">
    <location>
        <begin position="197"/>
        <end position="216"/>
    </location>
</feature>
<feature type="domain" description="TIR" evidence="2">
    <location>
        <begin position="5"/>
        <end position="163"/>
    </location>
</feature>
<dbReference type="PROSITE" id="PS50104">
    <property type="entry name" value="TIR"/>
    <property type="match status" value="1"/>
</dbReference>
<dbReference type="EMBL" id="JBHRSL010000001">
    <property type="protein sequence ID" value="MFC3050507.1"/>
    <property type="molecule type" value="Genomic_DNA"/>
</dbReference>
<evidence type="ECO:0000259" key="2">
    <source>
        <dbReference type="PROSITE" id="PS50104"/>
    </source>
</evidence>
<dbReference type="InterPro" id="IPR035897">
    <property type="entry name" value="Toll_tir_struct_dom_sf"/>
</dbReference>
<protein>
    <submittedName>
        <fullName evidence="3">TIR domain-containing protein</fullName>
    </submittedName>
</protein>
<reference evidence="4" key="1">
    <citation type="journal article" date="2019" name="Int. J. Syst. Evol. Microbiol.">
        <title>The Global Catalogue of Microorganisms (GCM) 10K type strain sequencing project: providing services to taxonomists for standard genome sequencing and annotation.</title>
        <authorList>
            <consortium name="The Broad Institute Genomics Platform"/>
            <consortium name="The Broad Institute Genome Sequencing Center for Infectious Disease"/>
            <person name="Wu L."/>
            <person name="Ma J."/>
        </authorList>
    </citation>
    <scope>NUCLEOTIDE SEQUENCE [LARGE SCALE GENOMIC DNA]</scope>
    <source>
        <strain evidence="4">KCTC 62164</strain>
    </source>
</reference>
<comment type="caution">
    <text evidence="3">The sequence shown here is derived from an EMBL/GenBank/DDBJ whole genome shotgun (WGS) entry which is preliminary data.</text>
</comment>
<keyword evidence="1" id="KW-0472">Membrane</keyword>
<accession>A0ABV7D093</accession>
<dbReference type="SUPFAM" id="SSF52200">
    <property type="entry name" value="Toll/Interleukin receptor TIR domain"/>
    <property type="match status" value="1"/>
</dbReference>
<dbReference type="RefSeq" id="WP_194214887.1">
    <property type="nucleotide sequence ID" value="NZ_CP061205.1"/>
</dbReference>
<evidence type="ECO:0000313" key="3">
    <source>
        <dbReference type="EMBL" id="MFC3050507.1"/>
    </source>
</evidence>
<sequence>MSENFTYSAFLSYSHRDKKAGAWLHRQLEHYRIPAGLVGKSTSVGVIPSHIGRIFRDRDELPATESLTAEVQKALASSRYMIVLCSPAAAASRWVNKEVMEFKRLRGEQYVLPVILSGEPFATRAGKPELECFPPSVRYKLAANGRLSAVESEPSAADLRKAADGKRRAVLKLIAGMVGVGLDQLVERDLRRKNRRVMFVTASSMIAMVAMSALTYEAVSARHAADRHRGEAENLIEFMLTDLRQKLEPVGRLDVLDAVGDKVIDYYTAQQTFNETTDDSMGRKARAYHLLGEMQFLRDHPEQASDLFQQSAAATAELLRRDPDNTQRIFEHAQSVFWVGNQDIQRGDLRAGEIAWQEYKRLADLLVTLEPETVDWWIEAAYGNLNIGNLYLRQHQNPRQALPYLEAALKTFQAALAVRPDSGLLKAEVSNSHSWIDLALRQTGHVQDVLYHMGIVYDMTQKALEKDPKNQSAKERLMVWHMKRAWVYQDTHNLAASIEQSRQSLALAEEWLRLEPEAAVAIRSKAYALYHLAGLAVESDDITSASELIAQASQFTETIFKDPTALEPWWQIMYAYSLVIDAKLSVRNVGVAFGANRFQHVATELQAYRDTLAGRQEGRMVLADFYKFYIQQLLLTGDAGGALKAKGELWRMVESENLDQIPVLLTTLYDIAKLVGDDVTASQIEAVLLERGYGVQAFEAGTAAKTISD</sequence>
<keyword evidence="1" id="KW-1133">Transmembrane helix</keyword>
<dbReference type="InterPro" id="IPR000157">
    <property type="entry name" value="TIR_dom"/>
</dbReference>
<gene>
    <name evidence="3" type="ORF">ACFOKA_01170</name>
</gene>
<dbReference type="InterPro" id="IPR011990">
    <property type="entry name" value="TPR-like_helical_dom_sf"/>
</dbReference>
<evidence type="ECO:0000256" key="1">
    <source>
        <dbReference type="SAM" id="Phobius"/>
    </source>
</evidence>
<dbReference type="SUPFAM" id="SSF48452">
    <property type="entry name" value="TPR-like"/>
    <property type="match status" value="1"/>
</dbReference>
<keyword evidence="4" id="KW-1185">Reference proteome</keyword>
<evidence type="ECO:0000313" key="4">
    <source>
        <dbReference type="Proteomes" id="UP001595444"/>
    </source>
</evidence>
<dbReference type="Proteomes" id="UP001595444">
    <property type="component" value="Unassembled WGS sequence"/>
</dbReference>
<proteinExistence type="predicted"/>